<comment type="cofactor">
    <cofactor evidence="13">
        <name>Mg(2+)</name>
        <dbReference type="ChEBI" id="CHEBI:18420"/>
    </cofactor>
    <text evidence="13">Binds 2 Mg(2+) ion per subunit.</text>
</comment>
<protein>
    <recommendedName>
        <fullName evidence="13 14">Crossover junction endodeoxyribonuclease RuvC</fullName>
        <ecNumber evidence="13 14">3.1.21.10</ecNumber>
    </recommendedName>
    <alternativeName>
        <fullName evidence="13">Holliday junction nuclease RuvC</fullName>
    </alternativeName>
    <alternativeName>
        <fullName evidence="13">Holliday junction resolvase RuvC</fullName>
    </alternativeName>
</protein>
<dbReference type="RefSeq" id="WP_022860661.1">
    <property type="nucleotide sequence ID" value="NZ_JGZD01000009.1"/>
</dbReference>
<feature type="binding site" evidence="13">
    <location>
        <position position="7"/>
    </location>
    <ligand>
        <name>Mg(2+)</name>
        <dbReference type="ChEBI" id="CHEBI:18420"/>
        <label>1</label>
    </ligand>
</feature>
<keyword evidence="8 13" id="KW-0460">Magnesium</keyword>
<dbReference type="InterPro" id="IPR036397">
    <property type="entry name" value="RNaseH_sf"/>
</dbReference>
<dbReference type="InterPro" id="IPR020563">
    <property type="entry name" value="X-over_junc_endoDNase_Mg_BS"/>
</dbReference>
<evidence type="ECO:0000256" key="3">
    <source>
        <dbReference type="ARBA" id="ARBA00022722"/>
    </source>
</evidence>
<evidence type="ECO:0000256" key="2">
    <source>
        <dbReference type="ARBA" id="ARBA00022490"/>
    </source>
</evidence>
<keyword evidence="9 13" id="KW-0238">DNA-binding</keyword>
<dbReference type="GO" id="GO:0003677">
    <property type="term" value="F:DNA binding"/>
    <property type="evidence" value="ECO:0007669"/>
    <property type="project" value="UniProtKB-KW"/>
</dbReference>
<feature type="binding site" evidence="13">
    <location>
        <position position="68"/>
    </location>
    <ligand>
        <name>Mg(2+)</name>
        <dbReference type="ChEBI" id="CHEBI:18420"/>
        <label>2</label>
    </ligand>
</feature>
<proteinExistence type="inferred from homology"/>
<evidence type="ECO:0000256" key="13">
    <source>
        <dbReference type="HAMAP-Rule" id="MF_00034"/>
    </source>
</evidence>
<feature type="binding site" evidence="13">
    <location>
        <position position="141"/>
    </location>
    <ligand>
        <name>Mg(2+)</name>
        <dbReference type="ChEBI" id="CHEBI:18420"/>
        <label>1</label>
    </ligand>
</feature>
<dbReference type="AlphaFoldDB" id="A0A087BNP0"/>
<evidence type="ECO:0000256" key="9">
    <source>
        <dbReference type="ARBA" id="ARBA00023125"/>
    </source>
</evidence>
<feature type="active site" evidence="13">
    <location>
        <position position="141"/>
    </location>
</feature>
<dbReference type="GO" id="GO:0048476">
    <property type="term" value="C:Holliday junction resolvase complex"/>
    <property type="evidence" value="ECO:0007669"/>
    <property type="project" value="UniProtKB-UniRule"/>
</dbReference>
<evidence type="ECO:0000256" key="7">
    <source>
        <dbReference type="ARBA" id="ARBA00022801"/>
    </source>
</evidence>
<dbReference type="Gene3D" id="3.30.420.10">
    <property type="entry name" value="Ribonuclease H-like superfamily/Ribonuclease H"/>
    <property type="match status" value="1"/>
</dbReference>
<dbReference type="NCBIfam" id="TIGR00228">
    <property type="entry name" value="ruvC"/>
    <property type="match status" value="1"/>
</dbReference>
<comment type="catalytic activity">
    <reaction evidence="12 13">
        <text>Endonucleolytic cleavage at a junction such as a reciprocal single-stranded crossover between two homologous DNA duplexes (Holliday junction).</text>
        <dbReference type="EC" id="3.1.21.10"/>
    </reaction>
</comment>
<dbReference type="PROSITE" id="PS01321">
    <property type="entry name" value="RUVC"/>
    <property type="match status" value="1"/>
</dbReference>
<dbReference type="InterPro" id="IPR012337">
    <property type="entry name" value="RNaseH-like_sf"/>
</dbReference>
<keyword evidence="4 13" id="KW-0479">Metal-binding</keyword>
<evidence type="ECO:0000256" key="8">
    <source>
        <dbReference type="ARBA" id="ARBA00022842"/>
    </source>
</evidence>
<name>A0A087BNP0_9BIFI</name>
<dbReference type="Proteomes" id="UP000029014">
    <property type="component" value="Unassembled WGS sequence"/>
</dbReference>
<keyword evidence="7 13" id="KW-0378">Hydrolase</keyword>
<comment type="subunit">
    <text evidence="13">Homodimer which binds Holliday junction (HJ) DNA. The HJ becomes 2-fold symmetrical on binding to RuvC with unstacked arms; it has a different conformation from HJ DNA in complex with RuvA. In the full resolvosome a probable DNA-RuvA(4)-RuvB(12)-RuvC(2) complex forms which resolves the HJ.</text>
</comment>
<dbReference type="EMBL" id="JGZD01000009">
    <property type="protein sequence ID" value="KFI72640.1"/>
    <property type="molecule type" value="Genomic_DNA"/>
</dbReference>
<organism evidence="15 16">
    <name type="scientific">Bifidobacterium minimum</name>
    <dbReference type="NCBI Taxonomy" id="1693"/>
    <lineage>
        <taxon>Bacteria</taxon>
        <taxon>Bacillati</taxon>
        <taxon>Actinomycetota</taxon>
        <taxon>Actinomycetes</taxon>
        <taxon>Bifidobacteriales</taxon>
        <taxon>Bifidobacteriaceae</taxon>
        <taxon>Bifidobacterium</taxon>
    </lineage>
</organism>
<dbReference type="eggNOG" id="COG0817">
    <property type="taxonomic scope" value="Bacteria"/>
</dbReference>
<dbReference type="FunFam" id="3.30.420.10:FF:000002">
    <property type="entry name" value="Crossover junction endodeoxyribonuclease RuvC"/>
    <property type="match status" value="1"/>
</dbReference>
<comment type="caution">
    <text evidence="15">The sequence shown here is derived from an EMBL/GenBank/DDBJ whole genome shotgun (WGS) entry which is preliminary data.</text>
</comment>
<evidence type="ECO:0000313" key="15">
    <source>
        <dbReference type="EMBL" id="KFI72640.1"/>
    </source>
</evidence>
<evidence type="ECO:0000256" key="12">
    <source>
        <dbReference type="ARBA" id="ARBA00029354"/>
    </source>
</evidence>
<dbReference type="GO" id="GO:0000287">
    <property type="term" value="F:magnesium ion binding"/>
    <property type="evidence" value="ECO:0007669"/>
    <property type="project" value="UniProtKB-UniRule"/>
</dbReference>
<comment type="function">
    <text evidence="13">The RuvA-RuvB-RuvC complex processes Holliday junction (HJ) DNA during genetic recombination and DNA repair. Endonuclease that resolves HJ intermediates. Cleaves cruciform DNA by making single-stranded nicks across the HJ at symmetrical positions within the homologous arms, yielding a 5'-phosphate and a 3'-hydroxyl group; requires a central core of homology in the junction. The consensus cleavage sequence is 5'-(A/T)TT(C/G)-3'. Cleavage occurs on the 3'-side of the TT dinucleotide at the point of strand exchange. HJ branch migration catalyzed by RuvA-RuvB allows RuvC to scan DNA until it finds its consensus sequence, where it cleaves and resolves the cruciform DNA.</text>
</comment>
<keyword evidence="5 13" id="KW-0255">Endonuclease</keyword>
<dbReference type="GO" id="GO:0005737">
    <property type="term" value="C:cytoplasm"/>
    <property type="evidence" value="ECO:0007669"/>
    <property type="project" value="UniProtKB-SubCell"/>
</dbReference>
<dbReference type="STRING" id="1693.BMIN_0538"/>
<dbReference type="CDD" id="cd16962">
    <property type="entry name" value="RuvC"/>
    <property type="match status" value="1"/>
</dbReference>
<evidence type="ECO:0000256" key="10">
    <source>
        <dbReference type="ARBA" id="ARBA00023172"/>
    </source>
</evidence>
<keyword evidence="11 13" id="KW-0234">DNA repair</keyword>
<evidence type="ECO:0000256" key="11">
    <source>
        <dbReference type="ARBA" id="ARBA00023204"/>
    </source>
</evidence>
<keyword evidence="10 13" id="KW-0233">DNA recombination</keyword>
<evidence type="ECO:0000256" key="14">
    <source>
        <dbReference type="NCBIfam" id="TIGR00228"/>
    </source>
</evidence>
<keyword evidence="3 13" id="KW-0540">Nuclease</keyword>
<dbReference type="HAMAP" id="MF_00034">
    <property type="entry name" value="RuvC"/>
    <property type="match status" value="1"/>
</dbReference>
<dbReference type="Pfam" id="PF02075">
    <property type="entry name" value="RuvC"/>
    <property type="match status" value="1"/>
</dbReference>
<evidence type="ECO:0000313" key="16">
    <source>
        <dbReference type="Proteomes" id="UP000029014"/>
    </source>
</evidence>
<comment type="similarity">
    <text evidence="1 13">Belongs to the RuvC family.</text>
</comment>
<gene>
    <name evidence="13" type="primary">ruvC</name>
    <name evidence="15" type="ORF">BMIN_0538</name>
</gene>
<dbReference type="GO" id="GO:0006281">
    <property type="term" value="P:DNA repair"/>
    <property type="evidence" value="ECO:0007669"/>
    <property type="project" value="UniProtKB-UniRule"/>
</dbReference>
<evidence type="ECO:0000256" key="5">
    <source>
        <dbReference type="ARBA" id="ARBA00022759"/>
    </source>
</evidence>
<evidence type="ECO:0000256" key="4">
    <source>
        <dbReference type="ARBA" id="ARBA00022723"/>
    </source>
</evidence>
<accession>A0A087BNP0</accession>
<sequence length="194" mass="20858">MIILGVDPGLTRCGVGVVEAGGSRRLSFIHVDVVRSDPHISQDLRLLAIYNGLSEKLERFAPDAVSIERVFAQDNRNTVLGTAQAAGLAMLAAAQRGIPVALHTPTEAKLAITGNGKAQKVQVERMVMRFLNLNEMPTPADAADALALAICHALRPAGALQGGEREEHLTAAQRQWALAAQRTKRRRINGDRGM</sequence>
<dbReference type="GO" id="GO:0008821">
    <property type="term" value="F:crossover junction DNA endonuclease activity"/>
    <property type="evidence" value="ECO:0007669"/>
    <property type="project" value="UniProtKB-UniRule"/>
</dbReference>
<evidence type="ECO:0000256" key="1">
    <source>
        <dbReference type="ARBA" id="ARBA00009518"/>
    </source>
</evidence>
<dbReference type="PANTHER" id="PTHR30194:SF3">
    <property type="entry name" value="CROSSOVER JUNCTION ENDODEOXYRIBONUCLEASE RUVC"/>
    <property type="match status" value="1"/>
</dbReference>
<evidence type="ECO:0000256" key="6">
    <source>
        <dbReference type="ARBA" id="ARBA00022763"/>
    </source>
</evidence>
<dbReference type="PANTHER" id="PTHR30194">
    <property type="entry name" value="CROSSOVER JUNCTION ENDODEOXYRIBONUCLEASE RUVC"/>
    <property type="match status" value="1"/>
</dbReference>
<dbReference type="InterPro" id="IPR002176">
    <property type="entry name" value="X-over_junc_endoDNase_RuvC"/>
</dbReference>
<comment type="subcellular location">
    <subcellularLocation>
        <location evidence="13">Cytoplasm</location>
    </subcellularLocation>
</comment>
<dbReference type="PRINTS" id="PR00696">
    <property type="entry name" value="RSOLVASERUVC"/>
</dbReference>
<keyword evidence="16" id="KW-1185">Reference proteome</keyword>
<keyword evidence="2 13" id="KW-0963">Cytoplasm</keyword>
<dbReference type="GO" id="GO:0006310">
    <property type="term" value="P:DNA recombination"/>
    <property type="evidence" value="ECO:0007669"/>
    <property type="project" value="UniProtKB-UniRule"/>
</dbReference>
<keyword evidence="6 13" id="KW-0227">DNA damage</keyword>
<feature type="active site" evidence="13">
    <location>
        <position position="7"/>
    </location>
</feature>
<dbReference type="EC" id="3.1.21.10" evidence="13 14"/>
<dbReference type="SUPFAM" id="SSF53098">
    <property type="entry name" value="Ribonuclease H-like"/>
    <property type="match status" value="1"/>
</dbReference>
<feature type="active site" evidence="13">
    <location>
        <position position="68"/>
    </location>
</feature>
<reference evidence="15 16" key="1">
    <citation type="submission" date="2014-03" db="EMBL/GenBank/DDBJ databases">
        <title>Genomics of Bifidobacteria.</title>
        <authorList>
            <person name="Ventura M."/>
            <person name="Milani C."/>
            <person name="Lugli G.A."/>
        </authorList>
    </citation>
    <scope>NUCLEOTIDE SEQUENCE [LARGE SCALE GENOMIC DNA]</scope>
    <source>
        <strain evidence="15 16">LMG 11592</strain>
    </source>
</reference>